<organism evidence="4">
    <name type="scientific">marine sediment metagenome</name>
    <dbReference type="NCBI Taxonomy" id="412755"/>
    <lineage>
        <taxon>unclassified sequences</taxon>
        <taxon>metagenomes</taxon>
        <taxon>ecological metagenomes</taxon>
    </lineage>
</organism>
<feature type="domain" description="Glycosyl transferase family 3 N-terminal" evidence="3">
    <location>
        <begin position="11"/>
        <end position="49"/>
    </location>
</feature>
<name>X0WGN3_9ZZZZ</name>
<accession>X0WGN3</accession>
<protein>
    <recommendedName>
        <fullName evidence="3">Glycosyl transferase family 3 N-terminal domain-containing protein</fullName>
    </recommendedName>
</protein>
<dbReference type="InterPro" id="IPR036320">
    <property type="entry name" value="Glycosyl_Trfase_fam3_N_dom_sf"/>
</dbReference>
<dbReference type="AlphaFoldDB" id="X0WGN3"/>
<dbReference type="InterPro" id="IPR017459">
    <property type="entry name" value="Glycosyl_Trfase_fam3_N_dom"/>
</dbReference>
<reference evidence="4" key="1">
    <citation type="journal article" date="2014" name="Front. Microbiol.">
        <title>High frequency of phylogenetically diverse reductive dehalogenase-homologous genes in deep subseafloor sedimentary metagenomes.</title>
        <authorList>
            <person name="Kawai M."/>
            <person name="Futagami T."/>
            <person name="Toyoda A."/>
            <person name="Takaki Y."/>
            <person name="Nishi S."/>
            <person name="Hori S."/>
            <person name="Arai W."/>
            <person name="Tsubouchi T."/>
            <person name="Morono Y."/>
            <person name="Uchiyama I."/>
            <person name="Ito T."/>
            <person name="Fujiyama A."/>
            <person name="Inagaki F."/>
            <person name="Takami H."/>
        </authorList>
    </citation>
    <scope>NUCLEOTIDE SEQUENCE</scope>
    <source>
        <strain evidence="4">Expedition CK06-06</strain>
    </source>
</reference>
<gene>
    <name evidence="4" type="ORF">S01H1_71754</name>
</gene>
<evidence type="ECO:0000256" key="2">
    <source>
        <dbReference type="ARBA" id="ARBA00022679"/>
    </source>
</evidence>
<dbReference type="GO" id="GO:0016757">
    <property type="term" value="F:glycosyltransferase activity"/>
    <property type="evidence" value="ECO:0007669"/>
    <property type="project" value="UniProtKB-KW"/>
</dbReference>
<feature type="non-terminal residue" evidence="4">
    <location>
        <position position="49"/>
    </location>
</feature>
<evidence type="ECO:0000256" key="1">
    <source>
        <dbReference type="ARBA" id="ARBA00022676"/>
    </source>
</evidence>
<dbReference type="EMBL" id="BARS01047805">
    <property type="protein sequence ID" value="GAG29850.1"/>
    <property type="molecule type" value="Genomic_DNA"/>
</dbReference>
<comment type="caution">
    <text evidence="4">The sequence shown here is derived from an EMBL/GenBank/DDBJ whole genome shotgun (WGS) entry which is preliminary data.</text>
</comment>
<dbReference type="Gene3D" id="1.20.970.10">
    <property type="entry name" value="Transferase, Pyrimidine Nucleoside Phosphorylase, Chain C"/>
    <property type="match status" value="1"/>
</dbReference>
<dbReference type="Pfam" id="PF02885">
    <property type="entry name" value="Glycos_trans_3N"/>
    <property type="match status" value="1"/>
</dbReference>
<keyword evidence="1" id="KW-0328">Glycosyltransferase</keyword>
<sequence>MIREGEEMIADVIRKAAEGQDLTAEEANGAMAEIMSGGATPVQISAFLV</sequence>
<dbReference type="SUPFAM" id="SSF47648">
    <property type="entry name" value="Nucleoside phosphorylase/phosphoribosyltransferase N-terminal domain"/>
    <property type="match status" value="1"/>
</dbReference>
<keyword evidence="2" id="KW-0808">Transferase</keyword>
<evidence type="ECO:0000313" key="4">
    <source>
        <dbReference type="EMBL" id="GAG29850.1"/>
    </source>
</evidence>
<evidence type="ECO:0000259" key="3">
    <source>
        <dbReference type="Pfam" id="PF02885"/>
    </source>
</evidence>
<proteinExistence type="predicted"/>